<dbReference type="EMBL" id="CBXF010000103">
    <property type="protein sequence ID" value="CDL84264.1"/>
    <property type="molecule type" value="Genomic_DNA"/>
</dbReference>
<name>W1J0L1_9GAMM</name>
<sequence length="47" mass="5506">MIIVPSLQIYQSFEVSISGYLNILRAWDFKIFSLNVFLSTKYIFLSV</sequence>
<gene>
    <name evidence="1" type="ORF">XSR1_430005</name>
</gene>
<proteinExistence type="predicted"/>
<protein>
    <submittedName>
        <fullName evidence="1">Uncharacterized protein</fullName>
    </submittedName>
</protein>
<evidence type="ECO:0000313" key="2">
    <source>
        <dbReference type="Proteomes" id="UP000019202"/>
    </source>
</evidence>
<reference evidence="1" key="1">
    <citation type="submission" date="2013-11" db="EMBL/GenBank/DDBJ databases">
        <title>Draft genome sequence and annotation of the entomopathogenic bacteria, Xenorhabdus cabanillasi strain JM26 and Xenorhabdus szentirmai strain DSM 16338.</title>
        <authorList>
            <person name="Gualtieri M."/>
            <person name="Ogier J.C."/>
            <person name="Pages S."/>
            <person name="Givaudan A."/>
            <person name="Gaudriault S."/>
        </authorList>
    </citation>
    <scope>NUCLEOTIDE SEQUENCE [LARGE SCALE GENOMIC DNA]</scope>
    <source>
        <strain evidence="1">DSM 16338</strain>
    </source>
</reference>
<comment type="caution">
    <text evidence="1">The sequence shown here is derived from an EMBL/GenBank/DDBJ whole genome shotgun (WGS) entry which is preliminary data.</text>
</comment>
<keyword evidence="2" id="KW-1185">Reference proteome</keyword>
<accession>W1J0L1</accession>
<organism evidence="1 2">
    <name type="scientific">Xenorhabdus szentirmaii DSM 16338</name>
    <dbReference type="NCBI Taxonomy" id="1427518"/>
    <lineage>
        <taxon>Bacteria</taxon>
        <taxon>Pseudomonadati</taxon>
        <taxon>Pseudomonadota</taxon>
        <taxon>Gammaproteobacteria</taxon>
        <taxon>Enterobacterales</taxon>
        <taxon>Morganellaceae</taxon>
        <taxon>Xenorhabdus</taxon>
    </lineage>
</organism>
<evidence type="ECO:0000313" key="1">
    <source>
        <dbReference type="EMBL" id="CDL84264.1"/>
    </source>
</evidence>
<dbReference type="Proteomes" id="UP000019202">
    <property type="component" value="Unassembled WGS sequence"/>
</dbReference>
<dbReference type="AlphaFoldDB" id="W1J0L1"/>